<dbReference type="KEGG" id="yet:CH48_3257"/>
<dbReference type="EMBL" id="CGBR01000024">
    <property type="protein sequence ID" value="CFQ68861.1"/>
    <property type="molecule type" value="Genomic_DNA"/>
</dbReference>
<reference evidence="2 5" key="1">
    <citation type="submission" date="2015-03" db="EMBL/GenBank/DDBJ databases">
        <authorList>
            <person name="Murphy D."/>
        </authorList>
    </citation>
    <scope>NUCLEOTIDE SEQUENCE [LARGE SCALE GENOMIC DNA]</scope>
    <source>
        <strain evidence="2 5">IP26249</strain>
    </source>
</reference>
<dbReference type="InterPro" id="IPR010546">
    <property type="entry name" value="DUF1120"/>
</dbReference>
<keyword evidence="4" id="KW-1185">Reference proteome</keyword>
<dbReference type="EMBL" id="CPXJ01000049">
    <property type="protein sequence ID" value="CNE31675.1"/>
    <property type="molecule type" value="Genomic_DNA"/>
</dbReference>
<keyword evidence="1" id="KW-0732">Signal</keyword>
<dbReference type="Proteomes" id="UP000048841">
    <property type="component" value="Unassembled WGS sequence"/>
</dbReference>
<reference evidence="3 4" key="2">
    <citation type="submission" date="2015-03" db="EMBL/GenBank/DDBJ databases">
        <authorList>
            <consortium name="Pathogen Informatics"/>
            <person name="Murphy D."/>
        </authorList>
    </citation>
    <scope>NUCLEOTIDE SEQUENCE [LARGE SCALE GENOMIC DNA]</scope>
    <source>
        <strain evidence="3 4">IP05342</strain>
    </source>
</reference>
<organism evidence="2 5">
    <name type="scientific">Yersinia enterocolitica</name>
    <dbReference type="NCBI Taxonomy" id="630"/>
    <lineage>
        <taxon>Bacteria</taxon>
        <taxon>Pseudomonadati</taxon>
        <taxon>Pseudomonadota</taxon>
        <taxon>Gammaproteobacteria</taxon>
        <taxon>Enterobacterales</taxon>
        <taxon>Yersiniaceae</taxon>
        <taxon>Yersinia</taxon>
    </lineage>
</organism>
<proteinExistence type="predicted"/>
<evidence type="ECO:0000313" key="5">
    <source>
        <dbReference type="Proteomes" id="UP000048841"/>
    </source>
</evidence>
<dbReference type="AlphaFoldDB" id="A0A0E1NMJ5"/>
<dbReference type="PATRIC" id="fig|630.129.peg.1612"/>
<dbReference type="Pfam" id="PF06551">
    <property type="entry name" value="DUF1120"/>
    <property type="match status" value="1"/>
</dbReference>
<evidence type="ECO:0000313" key="4">
    <source>
        <dbReference type="Proteomes" id="UP000041601"/>
    </source>
</evidence>
<feature type="chain" id="PRO_5009764291" evidence="1">
    <location>
        <begin position="24"/>
        <end position="213"/>
    </location>
</feature>
<dbReference type="RefSeq" id="WP_013649686.1">
    <property type="nucleotide sequence ID" value="NZ_CGBR01000024.1"/>
</dbReference>
<feature type="signal peptide" evidence="1">
    <location>
        <begin position="1"/>
        <end position="23"/>
    </location>
</feature>
<protein>
    <submittedName>
        <fullName evidence="2">Beta-fimbriae major subunit</fullName>
    </submittedName>
</protein>
<evidence type="ECO:0000256" key="1">
    <source>
        <dbReference type="SAM" id="SignalP"/>
    </source>
</evidence>
<accession>A0A0E1NMJ5</accession>
<evidence type="ECO:0000313" key="2">
    <source>
        <dbReference type="EMBL" id="CFQ68861.1"/>
    </source>
</evidence>
<name>A0A0E1NMJ5_YEREN</name>
<gene>
    <name evidence="2" type="ORF">ERS137941_03071</name>
    <name evidence="3" type="ORF">ERS137959_03494</name>
</gene>
<dbReference type="Proteomes" id="UP000041601">
    <property type="component" value="Unassembled WGS sequence"/>
</dbReference>
<sequence length="213" mass="21866">MKKQLAKITVLSSLIFGINAANAEAPTAELKVIGTLTVPSCTVNAPDDGVYDFGKLSSSLIKSGATTTALTAITKNWTVNCDAETYLNFTPVDNRAASSANTGVATSFGMGNVNGTGKIGYYTAQIKNGTVDGKVSNVFSSVNSTFTATTVANLTTGMRTGWSSAANTQSVGKVFTADITVSPILGGTTVMGGPITEDVEIDGSMTMNFAFGI</sequence>
<evidence type="ECO:0000313" key="3">
    <source>
        <dbReference type="EMBL" id="CNE31675.1"/>
    </source>
</evidence>